<feature type="transmembrane region" description="Helical" evidence="9">
    <location>
        <begin position="911"/>
        <end position="937"/>
    </location>
</feature>
<dbReference type="GO" id="GO:0016887">
    <property type="term" value="F:ATP hydrolysis activity"/>
    <property type="evidence" value="ECO:0007669"/>
    <property type="project" value="InterPro"/>
</dbReference>
<comment type="subcellular location">
    <subcellularLocation>
        <location evidence="1">Membrane</location>
    </subcellularLocation>
</comment>
<feature type="transmembrane region" description="Helical" evidence="9">
    <location>
        <begin position="282"/>
        <end position="308"/>
    </location>
</feature>
<reference evidence="12 13" key="1">
    <citation type="submission" date="2021-06" db="EMBL/GenBank/DDBJ databases">
        <title>Genome sequence of Babesia caballi.</title>
        <authorList>
            <person name="Yamagishi J."/>
            <person name="Kidaka T."/>
            <person name="Ochi A."/>
        </authorList>
    </citation>
    <scope>NUCLEOTIDE SEQUENCE [LARGE SCALE GENOMIC DNA]</scope>
    <source>
        <strain evidence="12">USDA-D6B2</strain>
    </source>
</reference>
<feature type="transmembrane region" description="Helical" evidence="9">
    <location>
        <begin position="1128"/>
        <end position="1154"/>
    </location>
</feature>
<dbReference type="InterPro" id="IPR017871">
    <property type="entry name" value="ABC_transporter-like_CS"/>
</dbReference>
<feature type="domain" description="ABC transporter" evidence="10">
    <location>
        <begin position="524"/>
        <end position="782"/>
    </location>
</feature>
<dbReference type="GO" id="GO:0005524">
    <property type="term" value="F:ATP binding"/>
    <property type="evidence" value="ECO:0007669"/>
    <property type="project" value="UniProtKB-KW"/>
</dbReference>
<dbReference type="PROSITE" id="PS00211">
    <property type="entry name" value="ABC_TRANSPORTER_1"/>
    <property type="match status" value="1"/>
</dbReference>
<evidence type="ECO:0000259" key="10">
    <source>
        <dbReference type="PROSITE" id="PS50893"/>
    </source>
</evidence>
<name>A0AAV4LNU3_BABCB</name>
<keyword evidence="5" id="KW-0067">ATP-binding</keyword>
<dbReference type="InterPro" id="IPR036640">
    <property type="entry name" value="ABC1_TM_sf"/>
</dbReference>
<dbReference type="Proteomes" id="UP001497744">
    <property type="component" value="Unassembled WGS sequence"/>
</dbReference>
<feature type="transmembrane region" description="Helical" evidence="9">
    <location>
        <begin position="1094"/>
        <end position="1122"/>
    </location>
</feature>
<feature type="transmembrane region" description="Helical" evidence="9">
    <location>
        <begin position="173"/>
        <end position="191"/>
    </location>
</feature>
<evidence type="ECO:0000256" key="1">
    <source>
        <dbReference type="ARBA" id="ARBA00004370"/>
    </source>
</evidence>
<evidence type="ECO:0000313" key="12">
    <source>
        <dbReference type="EMBL" id="GIX60746.1"/>
    </source>
</evidence>
<evidence type="ECO:0000256" key="3">
    <source>
        <dbReference type="ARBA" id="ARBA00022692"/>
    </source>
</evidence>
<sequence length="1545" mass="172654">MDTSKSSGEPSSPPLGRLSTSETSRAASPRNESAEQVEGPSHDDDGLMNFLFLRWAFFWVDKLKFSFFDLPMLPPLPKADQISQWQPIFSKHVSDGLLRLEKAQAAAALMDAGAKRVKPYRSILLRALTLTFWRRTLLIFVLAVLYNLCNLGVTLLLKFLLDIMAKGDQPATHVILMLCSILFVEVFNSLLEQHLNYYTRRTVILMEGVVSITLFQHGLCHRKDYSSAIDQCNYVSECKAAYHSWDTDSDSCSLNPLMCPARRHKNPEIPPRMYTFLYFDTCNLASIFDACISLVKFLCSFVIGMVIIRTQMGIGVLIPMIVILVITTASVFVELCNGRALKDLLACRDARMSKTSDVVGSLEVLQVSGIDDIGYNVVRDSRRDEMSLLRLRVSLIFINKAMINTIGVVITLIVILDYIAGLKMSSGEGFDLSAPITLLFVVQKITTSLTKIPTTMKILVETYTSFKRLSKFLTGCSPNYYLNSLEKPAECVPSTALTLQDDAIRTLLANDKVLAFEKATFAWIHTREEIINPDEPKLSILHELDFELKRGDVKIVTGAQGCGKTSFIKSILGEMSLVSGSMVVAPLSVGMPIFYTSQEVWLPAADIRSIITFGYAFDEDIYWRVVAAVELLSDFNSWADGDSRVISEKGYSLSGGQRVRLSLARAIYAYLVFSKANESLEENRCCFLMCLDEPFNGLDPTVTKSILNNLFNRKTGLLVRDDVAIVMALSKINLDFIYNWHILGAMVDMDLCNILNGRISSTTRLVQGDERDQPSEPSQRTLISRQLLQRASSLTRMPRDTYRACESGNFMTASSAYMSLRKHASKRDGDDEATEQNKLCYTYPAYFTYLSAVGFTISLLIFASLVSSSGFQKMIAVYIANWCDYIKQVGGCERKNMPNFHTILQAHERTAFIITLLSGLYITCLYAGLLLIAIASLKCSSGLFAYALNSIFCKSSSVVSLKKSIGGVITVFSSDFLQIDERVCQQFCTTLLGLIRIVAQIVTICYTLPVTSPVPIILTFVLLFGVVRRYIFSSKKLECLMLDAMSDINGLYTNAITGSPIYRSYCKEGQCMETIKKQSESFFRCKFLKLGLNIWAILTAKMLACVGTALIFFIPIVCHYLFGMELHIAQVGLGITLTLAFNDILSLVIYNIALMEKHMCSLARYRSFFLQGDASLSEKFESMGETVLSSYTCVVGGSPDEKKLRYSLYWRRKAEYRNFVSRNYLSVVGAMLHRPRIEFLDLSAYLPSDHSTLTLDDVSVIVTSSDNPDGLVYILKGVTASAKAGDIVGIVGRTGAGKTTLMRTLQNITQNRQGSILLDGRDLNTIPRKVLRHLIGVLPQLPFIFKGWTLRRFLDPRMLYSDSDIMTALECCGLLDLVNSLPCEKPLDAIMVEDDVRIKRGLYVIIPLIKLRGGDDKGPVLERRSDERADSPGNRTYFSISQLRMLSFARLVLYRSTYRILLIDEPPSDNCAADHGGDAGSDSAEGSLPVYDLVKIYFKHCTTFIVAHDRRALRTCQHVWYMNNGAIERKVSGEANVAEYLQSFG</sequence>
<feature type="domain" description="ABC transmembrane type-1" evidence="11">
    <location>
        <begin position="859"/>
        <end position="1157"/>
    </location>
</feature>
<organism evidence="12 13">
    <name type="scientific">Babesia caballi</name>
    <dbReference type="NCBI Taxonomy" id="5871"/>
    <lineage>
        <taxon>Eukaryota</taxon>
        <taxon>Sar</taxon>
        <taxon>Alveolata</taxon>
        <taxon>Apicomplexa</taxon>
        <taxon>Aconoidasida</taxon>
        <taxon>Piroplasmida</taxon>
        <taxon>Babesiidae</taxon>
        <taxon>Babesia</taxon>
    </lineage>
</organism>
<dbReference type="InterPro" id="IPR050173">
    <property type="entry name" value="ABC_transporter_C-like"/>
</dbReference>
<feature type="transmembrane region" description="Helical" evidence="9">
    <location>
        <begin position="391"/>
        <end position="416"/>
    </location>
</feature>
<dbReference type="InterPro" id="IPR027417">
    <property type="entry name" value="P-loop_NTPase"/>
</dbReference>
<keyword evidence="3 9" id="KW-0812">Transmembrane</keyword>
<protein>
    <submittedName>
        <fullName evidence="12">ABC transporter family protein</fullName>
    </submittedName>
</protein>
<dbReference type="Gene3D" id="1.20.1560.10">
    <property type="entry name" value="ABC transporter type 1, transmembrane domain"/>
    <property type="match status" value="2"/>
</dbReference>
<feature type="region of interest" description="Disordered" evidence="8">
    <location>
        <begin position="1"/>
        <end position="41"/>
    </location>
</feature>
<evidence type="ECO:0000259" key="11">
    <source>
        <dbReference type="PROSITE" id="PS50929"/>
    </source>
</evidence>
<dbReference type="SMART" id="SM00382">
    <property type="entry name" value="AAA"/>
    <property type="match status" value="2"/>
</dbReference>
<keyword evidence="6 9" id="KW-1133">Transmembrane helix</keyword>
<evidence type="ECO:0000256" key="5">
    <source>
        <dbReference type="ARBA" id="ARBA00022840"/>
    </source>
</evidence>
<evidence type="ECO:0000256" key="9">
    <source>
        <dbReference type="SAM" id="Phobius"/>
    </source>
</evidence>
<dbReference type="InterPro" id="IPR003593">
    <property type="entry name" value="AAA+_ATPase"/>
</dbReference>
<dbReference type="SUPFAM" id="SSF52540">
    <property type="entry name" value="P-loop containing nucleoside triphosphate hydrolases"/>
    <property type="match status" value="2"/>
</dbReference>
<comment type="caution">
    <text evidence="12">The sequence shown here is derived from an EMBL/GenBank/DDBJ whole genome shotgun (WGS) entry which is preliminary data.</text>
</comment>
<feature type="domain" description="ABC transporter" evidence="10">
    <location>
        <begin position="1253"/>
        <end position="1545"/>
    </location>
</feature>
<dbReference type="PANTHER" id="PTHR24223:SF330">
    <property type="entry name" value="ATP-BINDING CASSETTE SUB-FAMILY C MEMBER 10"/>
    <property type="match status" value="1"/>
</dbReference>
<evidence type="ECO:0000256" key="7">
    <source>
        <dbReference type="ARBA" id="ARBA00023136"/>
    </source>
</evidence>
<accession>A0AAV4LNU3</accession>
<dbReference type="PANTHER" id="PTHR24223">
    <property type="entry name" value="ATP-BINDING CASSETTE SUB-FAMILY C"/>
    <property type="match status" value="1"/>
</dbReference>
<dbReference type="GeneID" id="94192229"/>
<feature type="compositionally biased region" description="Polar residues" evidence="8">
    <location>
        <begin position="1"/>
        <end position="10"/>
    </location>
</feature>
<evidence type="ECO:0000256" key="6">
    <source>
        <dbReference type="ARBA" id="ARBA00022989"/>
    </source>
</evidence>
<dbReference type="SUPFAM" id="SSF90123">
    <property type="entry name" value="ABC transporter transmembrane region"/>
    <property type="match status" value="2"/>
</dbReference>
<dbReference type="PROSITE" id="PS50929">
    <property type="entry name" value="ABC_TM1F"/>
    <property type="match status" value="1"/>
</dbReference>
<dbReference type="EMBL" id="BPLF01000001">
    <property type="protein sequence ID" value="GIX60746.1"/>
    <property type="molecule type" value="Genomic_DNA"/>
</dbReference>
<keyword evidence="13" id="KW-1185">Reference proteome</keyword>
<proteinExistence type="predicted"/>
<keyword evidence="2" id="KW-0813">Transport</keyword>
<dbReference type="InterPro" id="IPR003439">
    <property type="entry name" value="ABC_transporter-like_ATP-bd"/>
</dbReference>
<dbReference type="Pfam" id="PF00005">
    <property type="entry name" value="ABC_tran"/>
    <property type="match status" value="2"/>
</dbReference>
<feature type="transmembrane region" description="Helical" evidence="9">
    <location>
        <begin position="1015"/>
        <end position="1032"/>
    </location>
</feature>
<dbReference type="RefSeq" id="XP_067712817.1">
    <property type="nucleotide sequence ID" value="XM_067856716.1"/>
</dbReference>
<dbReference type="GO" id="GO:0140359">
    <property type="term" value="F:ABC-type transporter activity"/>
    <property type="evidence" value="ECO:0007669"/>
    <property type="project" value="InterPro"/>
</dbReference>
<feature type="transmembrane region" description="Helical" evidence="9">
    <location>
        <begin position="314"/>
        <end position="333"/>
    </location>
</feature>
<gene>
    <name evidence="12" type="ORF">BcabD6B2_01810</name>
</gene>
<dbReference type="InterPro" id="IPR011527">
    <property type="entry name" value="ABC1_TM_dom"/>
</dbReference>
<evidence type="ECO:0000256" key="4">
    <source>
        <dbReference type="ARBA" id="ARBA00022741"/>
    </source>
</evidence>
<dbReference type="Gene3D" id="3.40.50.300">
    <property type="entry name" value="P-loop containing nucleotide triphosphate hydrolases"/>
    <property type="match status" value="2"/>
</dbReference>
<evidence type="ECO:0000256" key="8">
    <source>
        <dbReference type="SAM" id="MobiDB-lite"/>
    </source>
</evidence>
<keyword evidence="7 9" id="KW-0472">Membrane</keyword>
<dbReference type="GO" id="GO:0016020">
    <property type="term" value="C:membrane"/>
    <property type="evidence" value="ECO:0007669"/>
    <property type="project" value="UniProtKB-SubCell"/>
</dbReference>
<evidence type="ECO:0000256" key="2">
    <source>
        <dbReference type="ARBA" id="ARBA00022448"/>
    </source>
</evidence>
<dbReference type="Pfam" id="PF00664">
    <property type="entry name" value="ABC_membrane"/>
    <property type="match status" value="1"/>
</dbReference>
<feature type="transmembrane region" description="Helical" evidence="9">
    <location>
        <begin position="846"/>
        <end position="866"/>
    </location>
</feature>
<dbReference type="PROSITE" id="PS50893">
    <property type="entry name" value="ABC_TRANSPORTER_2"/>
    <property type="match status" value="2"/>
</dbReference>
<feature type="transmembrane region" description="Helical" evidence="9">
    <location>
        <begin position="136"/>
        <end position="161"/>
    </location>
</feature>
<keyword evidence="4" id="KW-0547">Nucleotide-binding</keyword>
<evidence type="ECO:0000313" key="13">
    <source>
        <dbReference type="Proteomes" id="UP001497744"/>
    </source>
</evidence>